<evidence type="ECO:0000313" key="2">
    <source>
        <dbReference type="Proteomes" id="UP000236752"/>
    </source>
</evidence>
<protein>
    <submittedName>
        <fullName evidence="1">Uncharacterized protein</fullName>
    </submittedName>
</protein>
<dbReference type="InterPro" id="IPR054249">
    <property type="entry name" value="DUF6976"/>
</dbReference>
<dbReference type="Proteomes" id="UP000236752">
    <property type="component" value="Unassembled WGS sequence"/>
</dbReference>
<name>A0A1H5W1V7_9RHOB</name>
<organism evidence="1 2">
    <name type="scientific">Thalassococcus halodurans</name>
    <dbReference type="NCBI Taxonomy" id="373675"/>
    <lineage>
        <taxon>Bacteria</taxon>
        <taxon>Pseudomonadati</taxon>
        <taxon>Pseudomonadota</taxon>
        <taxon>Alphaproteobacteria</taxon>
        <taxon>Rhodobacterales</taxon>
        <taxon>Roseobacteraceae</taxon>
        <taxon>Thalassococcus</taxon>
    </lineage>
</organism>
<dbReference type="OrthoDB" id="5622143at2"/>
<reference evidence="1 2" key="1">
    <citation type="submission" date="2016-10" db="EMBL/GenBank/DDBJ databases">
        <authorList>
            <person name="de Groot N.N."/>
        </authorList>
    </citation>
    <scope>NUCLEOTIDE SEQUENCE [LARGE SCALE GENOMIC DNA]</scope>
    <source>
        <strain evidence="1 2">DSM 26915</strain>
    </source>
</reference>
<evidence type="ECO:0000313" key="1">
    <source>
        <dbReference type="EMBL" id="SEF93504.1"/>
    </source>
</evidence>
<dbReference type="RefSeq" id="WP_103909640.1">
    <property type="nucleotide sequence ID" value="NZ_FNUZ01000002.1"/>
</dbReference>
<dbReference type="EMBL" id="FNUZ01000002">
    <property type="protein sequence ID" value="SEF93504.1"/>
    <property type="molecule type" value="Genomic_DNA"/>
</dbReference>
<dbReference type="AlphaFoldDB" id="A0A1H5W1V7"/>
<gene>
    <name evidence="1" type="ORF">SAMN04488045_1280</name>
</gene>
<accession>A0A1H5W1V7</accession>
<keyword evidence="2" id="KW-1185">Reference proteome</keyword>
<proteinExistence type="predicted"/>
<sequence>MKNELLTVEEASARIERGDVITVAGDEAILAKLPKGNWVGGTSVYFVTEEGGAVVRDKVFCTTFEDVSDVSVRTVPTSDLVTISDGYKPNGFTIILIPAFSDAHTKFAVEGQTYAGVFGQPLVGWISGVHLEELGTAKPKVFDGKTGEALEDGAAVMHVSVPAGNKIGVDIVNIFSQGHDKKTTFTFDSDGFSAKTATVNGEVVSLANYLTDNEIDTRLPLIANYGGALINVSVQAIDLENDEVSFYAPVMTGVEYQLAAPLDSYPDAFAERLGGGGASQYSCNCILNYLYGELEGQSTGKFTGPVTFGEIAYILLNQTLVKLQVQPA</sequence>
<dbReference type="Pfam" id="PF22396">
    <property type="entry name" value="DUF6976"/>
    <property type="match status" value="1"/>
</dbReference>